<proteinExistence type="predicted"/>
<gene>
    <name evidence="3" type="ORF">AN188_01570</name>
    <name evidence="4" type="ORF">APG09_01530</name>
</gene>
<feature type="domain" description="YARHG" evidence="2">
    <location>
        <begin position="224"/>
        <end position="306"/>
    </location>
</feature>
<comment type="caution">
    <text evidence="3">The sequence shown here is derived from an EMBL/GenBank/DDBJ whole genome shotgun (WGS) entry which is preliminary data.</text>
</comment>
<dbReference type="Pfam" id="PF13308">
    <property type="entry name" value="YARHG"/>
    <property type="match status" value="1"/>
</dbReference>
<accession>A0A150J5U0</accession>
<accession>A0A150JEG1</accession>
<feature type="transmembrane region" description="Helical" evidence="1">
    <location>
        <begin position="37"/>
        <end position="57"/>
    </location>
</feature>
<dbReference type="AlphaFoldDB" id="A0A150JEG1"/>
<evidence type="ECO:0000313" key="4">
    <source>
        <dbReference type="EMBL" id="KYC55923.1"/>
    </source>
</evidence>
<dbReference type="EMBL" id="LNJE01000029">
    <property type="protein sequence ID" value="KYC55923.1"/>
    <property type="molecule type" value="Genomic_DNA"/>
</dbReference>
<keyword evidence="1" id="KW-0812">Transmembrane</keyword>
<dbReference type="SMART" id="SM01324">
    <property type="entry name" value="YARHG"/>
    <property type="match status" value="1"/>
</dbReference>
<accession>A0A150JFA6</accession>
<dbReference type="InterPro" id="IPR038434">
    <property type="entry name" value="YARHG_sf"/>
</dbReference>
<dbReference type="Proteomes" id="UP000092420">
    <property type="component" value="Unassembled WGS sequence"/>
</dbReference>
<keyword evidence="1" id="KW-1133">Transmembrane helix</keyword>
<evidence type="ECO:0000313" key="3">
    <source>
        <dbReference type="EMBL" id="KYC52593.1"/>
    </source>
</evidence>
<evidence type="ECO:0000313" key="5">
    <source>
        <dbReference type="Proteomes" id="UP000092420"/>
    </source>
</evidence>
<dbReference type="EMBL" id="LNJB01000040">
    <property type="protein sequence ID" value="KYC52593.1"/>
    <property type="molecule type" value="Genomic_DNA"/>
</dbReference>
<organism evidence="3 5">
    <name type="scientific">Candidatus Methanofastidiosum methylothiophilum</name>
    <dbReference type="NCBI Taxonomy" id="1705564"/>
    <lineage>
        <taxon>Archaea</taxon>
        <taxon>Methanobacteriati</taxon>
        <taxon>Methanobacteriota</taxon>
        <taxon>Stenosarchaea group</taxon>
        <taxon>Candidatus Methanofastidiosia</taxon>
        <taxon>Candidatus Methanofastidiosales</taxon>
        <taxon>Candidatus Methanofastidiosaceae</taxon>
        <taxon>Candidatus Methanofastidiosum</taxon>
    </lineage>
</organism>
<keyword evidence="1" id="KW-0472">Membrane</keyword>
<evidence type="ECO:0000259" key="2">
    <source>
        <dbReference type="SMART" id="SM01324"/>
    </source>
</evidence>
<protein>
    <recommendedName>
        <fullName evidence="2">YARHG domain-containing protein</fullName>
    </recommendedName>
</protein>
<dbReference type="InterPro" id="IPR025582">
    <property type="entry name" value="YARHG_dom"/>
</dbReference>
<reference evidence="3 5" key="1">
    <citation type="journal article" date="2016" name="ISME J.">
        <title>Chasing the elusive Euryarchaeota class WSA2: genomes reveal a uniquely fastidious methyl-reducing methanogen.</title>
        <authorList>
            <person name="Nobu M.K."/>
            <person name="Narihiro T."/>
            <person name="Kuroda K."/>
            <person name="Mei R."/>
            <person name="Liu W.T."/>
        </authorList>
    </citation>
    <scope>NUCLEOTIDE SEQUENCE [LARGE SCALE GENOMIC DNA]</scope>
    <source>
        <strain evidence="3">ADurb1013_Bin02101</strain>
        <strain evidence="4">ADurb1213_Bin02801</strain>
    </source>
</reference>
<sequence length="320" mass="36519">MEEQINKNKNEKIEIDNQKSSEDLVNRQPVKKSKDSLATFIILGVGLLIILTILVLIGSKLQNSKNSLTEKDIQNQDKTVIKIEETESPTSKPLTKEEIIKQAFYYPNTISEQADDDFDLVLYTNDSVTTAYKYYEELVDLNNWELGPSGMATDKSGGFLYIAQADFRADLNVTNEVNNKYGSTKIEIRIDPKEEIAITSTFNRPSVEPTPPMDTELSQAPDEEGFILPFSNSRSITREDLTGLTEWQLKIARNEIYARHGREFVHQDLSCYFDKLPWYKIDPEYSENKLSPLEISNATFILNYEKEINSSLIDKDTGCK</sequence>
<dbReference type="Gene3D" id="1.20.58.1690">
    <property type="match status" value="1"/>
</dbReference>
<name>A0A150JEG1_9EURY</name>
<evidence type="ECO:0000256" key="1">
    <source>
        <dbReference type="SAM" id="Phobius"/>
    </source>
</evidence>